<protein>
    <submittedName>
        <fullName evidence="3">SagB/ThcOx family dehydrogenase</fullName>
    </submittedName>
</protein>
<reference evidence="3" key="1">
    <citation type="submission" date="2019-05" db="EMBL/GenBank/DDBJ databases">
        <title>Methanoculleus sp. FWC-SCC1, a methanogenic archaeon isolated from deep marine cold seep.</title>
        <authorList>
            <person name="Chen Y.-W."/>
            <person name="Chen S.-C."/>
            <person name="Teng N.-H."/>
            <person name="Lai M.-C."/>
        </authorList>
    </citation>
    <scope>NUCLEOTIDE SEQUENCE</scope>
    <source>
        <strain evidence="3">FWC-SCC1</strain>
    </source>
</reference>
<dbReference type="InterPro" id="IPR000415">
    <property type="entry name" value="Nitroreductase-like"/>
</dbReference>
<dbReference type="RefSeq" id="WP_301663738.1">
    <property type="nucleotide sequence ID" value="NZ_VCYH01000004.1"/>
</dbReference>
<name>A0ABT8M9K3_9EURY</name>
<accession>A0ABT8M9K3</accession>
<evidence type="ECO:0000259" key="2">
    <source>
        <dbReference type="Pfam" id="PF00881"/>
    </source>
</evidence>
<organism evidence="3 4">
    <name type="scientific">Methanoculleus frigidifontis</name>
    <dbReference type="NCBI Taxonomy" id="2584085"/>
    <lineage>
        <taxon>Archaea</taxon>
        <taxon>Methanobacteriati</taxon>
        <taxon>Methanobacteriota</taxon>
        <taxon>Stenosarchaea group</taxon>
        <taxon>Methanomicrobia</taxon>
        <taxon>Methanomicrobiales</taxon>
        <taxon>Methanomicrobiaceae</taxon>
        <taxon>Methanoculleus</taxon>
    </lineage>
</organism>
<dbReference type="PANTHER" id="PTHR43745:SF2">
    <property type="entry name" value="NITROREDUCTASE MJ1384-RELATED"/>
    <property type="match status" value="1"/>
</dbReference>
<dbReference type="EMBL" id="VCYH01000004">
    <property type="protein sequence ID" value="MDN7024621.1"/>
    <property type="molecule type" value="Genomic_DNA"/>
</dbReference>
<keyword evidence="4" id="KW-1185">Reference proteome</keyword>
<comment type="caution">
    <text evidence="3">The sequence shown here is derived from an EMBL/GenBank/DDBJ whole genome shotgun (WGS) entry which is preliminary data.</text>
</comment>
<proteinExistence type="predicted"/>
<evidence type="ECO:0000256" key="1">
    <source>
        <dbReference type="SAM" id="MobiDB-lite"/>
    </source>
</evidence>
<dbReference type="InterPro" id="IPR052544">
    <property type="entry name" value="Bacteriocin_Proc_Enz"/>
</dbReference>
<dbReference type="Pfam" id="PF00881">
    <property type="entry name" value="Nitroreductase"/>
    <property type="match status" value="1"/>
</dbReference>
<feature type="domain" description="Nitroreductase" evidence="2">
    <location>
        <begin position="69"/>
        <end position="251"/>
    </location>
</feature>
<gene>
    <name evidence="3" type="ORF">FGU65_06920</name>
</gene>
<dbReference type="Proteomes" id="UP001168338">
    <property type="component" value="Unassembled WGS sequence"/>
</dbReference>
<dbReference type="InterPro" id="IPR020051">
    <property type="entry name" value="SagB-type_dehydrogenase"/>
</dbReference>
<dbReference type="SUPFAM" id="SSF55469">
    <property type="entry name" value="FMN-dependent nitroreductase-like"/>
    <property type="match status" value="1"/>
</dbReference>
<dbReference type="Gene3D" id="3.40.109.10">
    <property type="entry name" value="NADH Oxidase"/>
    <property type="match status" value="1"/>
</dbReference>
<dbReference type="NCBIfam" id="TIGR03605">
    <property type="entry name" value="antibiot_sagB"/>
    <property type="match status" value="1"/>
</dbReference>
<dbReference type="InterPro" id="IPR029479">
    <property type="entry name" value="Nitroreductase"/>
</dbReference>
<dbReference type="CDD" id="cd02142">
    <property type="entry name" value="McbC_SagB-like_oxidoreductase"/>
    <property type="match status" value="1"/>
</dbReference>
<evidence type="ECO:0000313" key="3">
    <source>
        <dbReference type="EMBL" id="MDN7024621.1"/>
    </source>
</evidence>
<evidence type="ECO:0000313" key="4">
    <source>
        <dbReference type="Proteomes" id="UP001168338"/>
    </source>
</evidence>
<sequence length="253" mass="27695">MADRRSIEAARGAGRAFMEQTRYEHLSPSDQMRGLPPPPLEKPYTKGRRVVTLPSSFPSAGAVDLRTAIDRRESVRSYAPEPLALDEAAFLLWSTQGVKKAVRDFYTLRTVPSAGARHALETYLLANRVEGLAPGLYRYLALEHQLVEETTEIGIAGRIAEACGSQPQITASAVSFIWTAVAYRMTWRYGERGYRYLHLDAGHACQNLYLAAGAIGCGTCAIAAFHDGMLNELLGVDGEEEFALYVATVGKVP</sequence>
<feature type="region of interest" description="Disordered" evidence="1">
    <location>
        <begin position="1"/>
        <end position="38"/>
    </location>
</feature>
<dbReference type="PANTHER" id="PTHR43745">
    <property type="entry name" value="NITROREDUCTASE MJ1384-RELATED"/>
    <property type="match status" value="1"/>
</dbReference>